<sequence length="148" mass="16650">MLKEQKEQKVKLEKCVGHVGSLIQRARQARDESPKSVSIYIQLVPYRHPDAVHPERVSPPWIVGDPVVDLHYSRGGGGKEPWVVFSGQELATRASEIFKLNRHLDKDSAARDGDMTHTRPHQRLDQEEGRKAVMRAALGARTRSGRAV</sequence>
<feature type="region of interest" description="Disordered" evidence="1">
    <location>
        <begin position="108"/>
        <end position="128"/>
    </location>
</feature>
<evidence type="ECO:0000313" key="3">
    <source>
        <dbReference type="Proteomes" id="UP000654918"/>
    </source>
</evidence>
<evidence type="ECO:0000313" key="2">
    <source>
        <dbReference type="EMBL" id="KAF6833478.1"/>
    </source>
</evidence>
<evidence type="ECO:0000256" key="1">
    <source>
        <dbReference type="SAM" id="MobiDB-lite"/>
    </source>
</evidence>
<comment type="caution">
    <text evidence="2">The sequence shown here is derived from an EMBL/GenBank/DDBJ whole genome shotgun (WGS) entry which is preliminary data.</text>
</comment>
<name>A0A8H6NHW8_9PEZI</name>
<accession>A0A8H6NHW8</accession>
<proteinExistence type="predicted"/>
<keyword evidence="3" id="KW-1185">Reference proteome</keyword>
<gene>
    <name evidence="2" type="ORF">CPLU01_05516</name>
</gene>
<dbReference type="EMBL" id="WIGO01000058">
    <property type="protein sequence ID" value="KAF6833478.1"/>
    <property type="molecule type" value="Genomic_DNA"/>
</dbReference>
<protein>
    <submittedName>
        <fullName evidence="2">Uncharacterized protein</fullName>
    </submittedName>
</protein>
<organism evidence="2 3">
    <name type="scientific">Colletotrichum plurivorum</name>
    <dbReference type="NCBI Taxonomy" id="2175906"/>
    <lineage>
        <taxon>Eukaryota</taxon>
        <taxon>Fungi</taxon>
        <taxon>Dikarya</taxon>
        <taxon>Ascomycota</taxon>
        <taxon>Pezizomycotina</taxon>
        <taxon>Sordariomycetes</taxon>
        <taxon>Hypocreomycetidae</taxon>
        <taxon>Glomerellales</taxon>
        <taxon>Glomerellaceae</taxon>
        <taxon>Colletotrichum</taxon>
        <taxon>Colletotrichum orchidearum species complex</taxon>
    </lineage>
</organism>
<dbReference type="AlphaFoldDB" id="A0A8H6NHW8"/>
<dbReference type="Proteomes" id="UP000654918">
    <property type="component" value="Unassembled WGS sequence"/>
</dbReference>
<reference evidence="2" key="1">
    <citation type="journal article" date="2020" name="Phytopathology">
        <title>Genome Sequence Resources of Colletotrichum truncatum, C. plurivorum, C. musicola, and C. sojae: Four Species Pathogenic to Soybean (Glycine max).</title>
        <authorList>
            <person name="Rogerio F."/>
            <person name="Boufleur T.R."/>
            <person name="Ciampi-Guillardi M."/>
            <person name="Sukno S.A."/>
            <person name="Thon M.R."/>
            <person name="Massola Junior N.S."/>
            <person name="Baroncelli R."/>
        </authorList>
    </citation>
    <scope>NUCLEOTIDE SEQUENCE</scope>
    <source>
        <strain evidence="2">LFN00145</strain>
    </source>
</reference>